<dbReference type="Pfam" id="PF06325">
    <property type="entry name" value="PrmA"/>
    <property type="match status" value="1"/>
</dbReference>
<evidence type="ECO:0000313" key="2">
    <source>
        <dbReference type="Proteomes" id="UP000315295"/>
    </source>
</evidence>
<sequence length="170" mass="18847">MARLGLHLASSVGSAFLDLDSGPESTPLRRELKWLLEHTVQEPENVDNNGGSVRLRVEIEELYMLWKQRVEERRPFHYICCWVRALEGLCVGLWADLGTGSGAIAIGIARVLGSCGRVIATDLSPVAIGVAAFNVQKYGLQTNGEEQCKYLVEYMENDVADNPPFTVKRL</sequence>
<evidence type="ECO:0000313" key="1">
    <source>
        <dbReference type="EMBL" id="TQE13626.1"/>
    </source>
</evidence>
<dbReference type="CDD" id="cd02440">
    <property type="entry name" value="AdoMet_MTases"/>
    <property type="match status" value="1"/>
</dbReference>
<dbReference type="EMBL" id="VIEB01000009">
    <property type="protein sequence ID" value="TQE13626.1"/>
    <property type="molecule type" value="Genomic_DNA"/>
</dbReference>
<evidence type="ECO:0008006" key="3">
    <source>
        <dbReference type="Google" id="ProtNLM"/>
    </source>
</evidence>
<protein>
    <recommendedName>
        <fullName evidence="3">Methyltransferase domain-containing protein</fullName>
    </recommendedName>
</protein>
<accession>A0A540NRF2</accession>
<organism evidence="1 2">
    <name type="scientific">Malus baccata</name>
    <name type="common">Siberian crab apple</name>
    <name type="synonym">Pyrus baccata</name>
    <dbReference type="NCBI Taxonomy" id="106549"/>
    <lineage>
        <taxon>Eukaryota</taxon>
        <taxon>Viridiplantae</taxon>
        <taxon>Streptophyta</taxon>
        <taxon>Embryophyta</taxon>
        <taxon>Tracheophyta</taxon>
        <taxon>Spermatophyta</taxon>
        <taxon>Magnoliopsida</taxon>
        <taxon>eudicotyledons</taxon>
        <taxon>Gunneridae</taxon>
        <taxon>Pentapetalae</taxon>
        <taxon>rosids</taxon>
        <taxon>fabids</taxon>
        <taxon>Rosales</taxon>
        <taxon>Rosaceae</taxon>
        <taxon>Amygdaloideae</taxon>
        <taxon>Maleae</taxon>
        <taxon>Malus</taxon>
    </lineage>
</organism>
<gene>
    <name evidence="1" type="ORF">C1H46_000633</name>
</gene>
<dbReference type="SUPFAM" id="SSF53335">
    <property type="entry name" value="S-adenosyl-L-methionine-dependent methyltransferases"/>
    <property type="match status" value="1"/>
</dbReference>
<proteinExistence type="predicted"/>
<dbReference type="AlphaFoldDB" id="A0A540NRF2"/>
<dbReference type="InterPro" id="IPR029063">
    <property type="entry name" value="SAM-dependent_MTases_sf"/>
</dbReference>
<keyword evidence="2" id="KW-1185">Reference proteome</keyword>
<dbReference type="PANTHER" id="PTHR47441">
    <property type="match status" value="1"/>
</dbReference>
<dbReference type="PANTHER" id="PTHR47441:SF3">
    <property type="entry name" value="RELEASE FACTOR GLUTAMINE METHYLTRANSFERASE"/>
    <property type="match status" value="1"/>
</dbReference>
<dbReference type="InterPro" id="IPR052663">
    <property type="entry name" value="RF_glutamine_MTase_cyano"/>
</dbReference>
<name>A0A540NRF2_MALBA</name>
<dbReference type="Proteomes" id="UP000315295">
    <property type="component" value="Unassembled WGS sequence"/>
</dbReference>
<dbReference type="STRING" id="106549.A0A540NRF2"/>
<dbReference type="Gene3D" id="3.40.50.150">
    <property type="entry name" value="Vaccinia Virus protein VP39"/>
    <property type="match status" value="1"/>
</dbReference>
<reference evidence="1 2" key="1">
    <citation type="journal article" date="2019" name="G3 (Bethesda)">
        <title>Sequencing of a Wild Apple (Malus baccata) Genome Unravels the Differences Between Cultivated and Wild Apple Species Regarding Disease Resistance and Cold Tolerance.</title>
        <authorList>
            <person name="Chen X."/>
        </authorList>
    </citation>
    <scope>NUCLEOTIDE SEQUENCE [LARGE SCALE GENOMIC DNA]</scope>
    <source>
        <strain evidence="2">cv. Shandingzi</strain>
        <tissue evidence="1">Leaves</tissue>
    </source>
</reference>
<comment type="caution">
    <text evidence="1">The sequence shown here is derived from an EMBL/GenBank/DDBJ whole genome shotgun (WGS) entry which is preliminary data.</text>
</comment>